<dbReference type="EMBL" id="MUZR01000051">
    <property type="protein sequence ID" value="OOC09383.1"/>
    <property type="molecule type" value="Genomic_DNA"/>
</dbReference>
<keyword evidence="6" id="KW-0653">Protein transport</keyword>
<keyword evidence="10" id="KW-1185">Reference proteome</keyword>
<dbReference type="STRING" id="252474.B1A74_11600"/>
<evidence type="ECO:0000256" key="4">
    <source>
        <dbReference type="ARBA" id="ARBA00022989"/>
    </source>
</evidence>
<evidence type="ECO:0000256" key="6">
    <source>
        <dbReference type="RuleBase" id="RU004057"/>
    </source>
</evidence>
<evidence type="ECO:0000256" key="5">
    <source>
        <dbReference type="ARBA" id="ARBA00023136"/>
    </source>
</evidence>
<feature type="transmembrane region" description="Helical" evidence="7">
    <location>
        <begin position="126"/>
        <end position="146"/>
    </location>
</feature>
<comment type="subcellular location">
    <subcellularLocation>
        <location evidence="1">Cell membrane</location>
        <topology evidence="1">Multi-pass membrane protein</topology>
    </subcellularLocation>
    <subcellularLocation>
        <location evidence="6">Membrane</location>
        <topology evidence="6">Multi-pass membrane protein</topology>
    </subcellularLocation>
</comment>
<feature type="transmembrane region" description="Helical" evidence="7">
    <location>
        <begin position="20"/>
        <end position="40"/>
    </location>
</feature>
<dbReference type="RefSeq" id="WP_077244734.1">
    <property type="nucleotide sequence ID" value="NZ_MUZR01000051.1"/>
</dbReference>
<protein>
    <submittedName>
        <fullName evidence="9">Flagellar motor protein MotA</fullName>
    </submittedName>
</protein>
<evidence type="ECO:0000313" key="9">
    <source>
        <dbReference type="EMBL" id="OOC09383.1"/>
    </source>
</evidence>
<sequence>MNALIESLAGKRFAGFLDAGGPVVAILLVASVVALAFVLVKLWQLWQLRVTDVRPAEQALELFHGGDPEAAIRHAEATPNPAARAVARGIRGLRAGAPEAMVREEVVRYGNATIQSLRQGLRPLEVIGALAPLLGLLGTVMGMIRAFQALEEAGSQVDPAVLSGGIWEALLTTAVGLAVAIPVVAALNWLETRVERVAHRMDDAVTRLFTGQLMTPAPREKAADAEPASQ</sequence>
<keyword evidence="2" id="KW-1003">Cell membrane</keyword>
<dbReference type="Proteomes" id="UP000189177">
    <property type="component" value="Unassembled WGS sequence"/>
</dbReference>
<accession>A0A1V2ZX33</accession>
<keyword evidence="3 7" id="KW-0812">Transmembrane</keyword>
<keyword evidence="4 7" id="KW-1133">Transmembrane helix</keyword>
<dbReference type="InterPro" id="IPR050790">
    <property type="entry name" value="ExbB/TolQ_transport"/>
</dbReference>
<name>A0A1V2ZX33_9GAMM</name>
<dbReference type="PANTHER" id="PTHR30625">
    <property type="entry name" value="PROTEIN TOLQ"/>
    <property type="match status" value="1"/>
</dbReference>
<comment type="similarity">
    <text evidence="6">Belongs to the exbB/tolQ family.</text>
</comment>
<evidence type="ECO:0000256" key="7">
    <source>
        <dbReference type="SAM" id="Phobius"/>
    </source>
</evidence>
<evidence type="ECO:0000259" key="8">
    <source>
        <dbReference type="Pfam" id="PF01618"/>
    </source>
</evidence>
<dbReference type="AlphaFoldDB" id="A0A1V2ZX33"/>
<gene>
    <name evidence="9" type="ORF">B1A74_11600</name>
</gene>
<keyword evidence="9" id="KW-0282">Flagellum</keyword>
<feature type="transmembrane region" description="Helical" evidence="7">
    <location>
        <begin position="166"/>
        <end position="190"/>
    </location>
</feature>
<evidence type="ECO:0000313" key="10">
    <source>
        <dbReference type="Proteomes" id="UP000189177"/>
    </source>
</evidence>
<feature type="domain" description="MotA/TolQ/ExbB proton channel" evidence="8">
    <location>
        <begin position="80"/>
        <end position="202"/>
    </location>
</feature>
<comment type="caution">
    <text evidence="9">The sequence shown here is derived from an EMBL/GenBank/DDBJ whole genome shotgun (WGS) entry which is preliminary data.</text>
</comment>
<dbReference type="OrthoDB" id="4045at2"/>
<keyword evidence="9" id="KW-0966">Cell projection</keyword>
<keyword evidence="9" id="KW-0969">Cilium</keyword>
<evidence type="ECO:0000256" key="3">
    <source>
        <dbReference type="ARBA" id="ARBA00022692"/>
    </source>
</evidence>
<dbReference type="InterPro" id="IPR002898">
    <property type="entry name" value="MotA_ExbB_proton_chnl"/>
</dbReference>
<dbReference type="GO" id="GO:0017038">
    <property type="term" value="P:protein import"/>
    <property type="evidence" value="ECO:0007669"/>
    <property type="project" value="TreeGrafter"/>
</dbReference>
<dbReference type="PANTHER" id="PTHR30625:SF11">
    <property type="entry name" value="MOTA_TOLQ_EXBB PROTON CHANNEL DOMAIN-CONTAINING PROTEIN"/>
    <property type="match status" value="1"/>
</dbReference>
<proteinExistence type="inferred from homology"/>
<evidence type="ECO:0000256" key="2">
    <source>
        <dbReference type="ARBA" id="ARBA00022475"/>
    </source>
</evidence>
<organism evidence="9 10">
    <name type="scientific">Thioalkalivibrio halophilus</name>
    <dbReference type="NCBI Taxonomy" id="252474"/>
    <lineage>
        <taxon>Bacteria</taxon>
        <taxon>Pseudomonadati</taxon>
        <taxon>Pseudomonadota</taxon>
        <taxon>Gammaproteobacteria</taxon>
        <taxon>Chromatiales</taxon>
        <taxon>Ectothiorhodospiraceae</taxon>
        <taxon>Thioalkalivibrio</taxon>
    </lineage>
</organism>
<keyword evidence="6" id="KW-0813">Transport</keyword>
<keyword evidence="5 7" id="KW-0472">Membrane</keyword>
<evidence type="ECO:0000256" key="1">
    <source>
        <dbReference type="ARBA" id="ARBA00004651"/>
    </source>
</evidence>
<reference evidence="9 10" key="1">
    <citation type="submission" date="2017-02" db="EMBL/GenBank/DDBJ databases">
        <title>Genomic diversity within the haloalkaliphilic genus Thioalkalivibrio.</title>
        <authorList>
            <person name="Ahn A.-C."/>
            <person name="Meier-Kolthoff J."/>
            <person name="Overmars L."/>
            <person name="Richter M."/>
            <person name="Woyke T."/>
            <person name="Sorokin D.Y."/>
            <person name="Muyzer G."/>
        </authorList>
    </citation>
    <scope>NUCLEOTIDE SEQUENCE [LARGE SCALE GENOMIC DNA]</scope>
    <source>
        <strain evidence="9 10">HL17</strain>
    </source>
</reference>
<dbReference type="Pfam" id="PF01618">
    <property type="entry name" value="MotA_ExbB"/>
    <property type="match status" value="1"/>
</dbReference>
<dbReference type="GO" id="GO:0005886">
    <property type="term" value="C:plasma membrane"/>
    <property type="evidence" value="ECO:0007669"/>
    <property type="project" value="UniProtKB-SubCell"/>
</dbReference>